<sequence length="735" mass="85120">MKNKVSKSIQKAILALLKETPGVPVNRQQISKALQIKKKDHALFMNSLISMAKEGRIIHVKKMHYAYPHKARQVTGELRVTRSGYGFVDVEGQDIDIFISRSNMNTAFDRDIVLVQLYAASRGKRLEGFVKQVVKRFRKYIVGTYHKTEYYSYVVPDDPKIYRDIIVHADKTGQAKNGQKVLVSFDRWDQAQHNPEGTIVEILGYPDDPGVDVASIAYSFNLPVTFDDHLEKEAGRIKPRYDKETLKDRLDLRDLACFTIDPIDAKDFDDAVSLTKLKNGRWELGVHIADVSHYVEEGSAVDREAYQRGTSVYLVDRVIPMLPEHLSNYLCSLKPNEDRMTFSCFMEFDDALEVVDYRIAPSVINSKRRYTYEEVQEILDGKLKDEFAPILRDMHQLSKALTRKRFEQGGIDFETPEVRFKLDETGRPVEVIPVKRLDSHRLVEEFMLAANQTVAKHIRKISPNKKFLLPFVYRVHERPDDAKMERFFKLLAALEVPFKPVKRITSHYLQTLLQSIKGSNEETVIEEVALRSMMKAEYSVKNIGHFGLGFKDYTHFTSPIRRYPDLTVHRLLRLYAKNTHQPPKNLRNQLKNVCQQATKMERLALEAERESVKLKQVEYISKYVGETFTGLVSGVMAFGVFVELHQTFIEGLVAITELTDDFYIYDEDTYSLIGRDTGQQIRLGDEVRIRVQNVDMEHRKIDFIMLENITDRERQNLAPKPKKSGRKKRRKKKTR</sequence>
<evidence type="ECO:0000256" key="9">
    <source>
        <dbReference type="SAM" id="MobiDB-lite"/>
    </source>
</evidence>
<accession>A0A7V4TZV7</accession>
<evidence type="ECO:0000256" key="6">
    <source>
        <dbReference type="ARBA" id="ARBA00022839"/>
    </source>
</evidence>
<feature type="compositionally biased region" description="Basic residues" evidence="9">
    <location>
        <begin position="720"/>
        <end position="735"/>
    </location>
</feature>
<feature type="domain" description="S1 motif" evidence="10">
    <location>
        <begin position="625"/>
        <end position="706"/>
    </location>
</feature>
<dbReference type="InterPro" id="IPR004476">
    <property type="entry name" value="RNase_II/RNase_R"/>
</dbReference>
<dbReference type="GO" id="GO:0008859">
    <property type="term" value="F:exoribonuclease II activity"/>
    <property type="evidence" value="ECO:0007669"/>
    <property type="project" value="UniProtKB-UniRule"/>
</dbReference>
<dbReference type="Pfam" id="PF00773">
    <property type="entry name" value="RNB"/>
    <property type="match status" value="1"/>
</dbReference>
<comment type="similarity">
    <text evidence="8">Belongs to the RNR ribonuclease family. RNase R subfamily.</text>
</comment>
<evidence type="ECO:0000256" key="1">
    <source>
        <dbReference type="ARBA" id="ARBA00001849"/>
    </source>
</evidence>
<keyword evidence="7 8" id="KW-0694">RNA-binding</keyword>
<organism evidence="11">
    <name type="scientific">Caldithrix abyssi</name>
    <dbReference type="NCBI Taxonomy" id="187145"/>
    <lineage>
        <taxon>Bacteria</taxon>
        <taxon>Pseudomonadati</taxon>
        <taxon>Calditrichota</taxon>
        <taxon>Calditrichia</taxon>
        <taxon>Calditrichales</taxon>
        <taxon>Calditrichaceae</taxon>
        <taxon>Caldithrix</taxon>
    </lineage>
</organism>
<dbReference type="NCBIfam" id="TIGR02063">
    <property type="entry name" value="RNase_R"/>
    <property type="match status" value="1"/>
</dbReference>
<comment type="function">
    <text evidence="8">3'-5' exoribonuclease that releases 5'-nucleoside monophosphates and is involved in maturation of structured RNAs.</text>
</comment>
<dbReference type="InterPro" id="IPR040476">
    <property type="entry name" value="CSD2"/>
</dbReference>
<comment type="subcellular location">
    <subcellularLocation>
        <location evidence="2 8">Cytoplasm</location>
    </subcellularLocation>
</comment>
<dbReference type="EC" id="3.1.13.1" evidence="8"/>
<dbReference type="GO" id="GO:0005829">
    <property type="term" value="C:cytosol"/>
    <property type="evidence" value="ECO:0007669"/>
    <property type="project" value="UniProtKB-ARBA"/>
</dbReference>
<gene>
    <name evidence="8 11" type="primary">rnr</name>
    <name evidence="11" type="ORF">ENK44_01055</name>
</gene>
<dbReference type="PROSITE" id="PS01175">
    <property type="entry name" value="RIBONUCLEASE_II"/>
    <property type="match status" value="1"/>
</dbReference>
<dbReference type="Pfam" id="PF08206">
    <property type="entry name" value="OB_RNB"/>
    <property type="match status" value="1"/>
</dbReference>
<dbReference type="Pfam" id="PF17876">
    <property type="entry name" value="CSD2"/>
    <property type="match status" value="1"/>
</dbReference>
<dbReference type="InterPro" id="IPR022966">
    <property type="entry name" value="RNase_II/R_CS"/>
</dbReference>
<dbReference type="InterPro" id="IPR012340">
    <property type="entry name" value="NA-bd_OB-fold"/>
</dbReference>
<dbReference type="InterPro" id="IPR001900">
    <property type="entry name" value="RNase_II/R"/>
</dbReference>
<dbReference type="SMART" id="SM00316">
    <property type="entry name" value="S1"/>
    <property type="match status" value="1"/>
</dbReference>
<evidence type="ECO:0000259" key="10">
    <source>
        <dbReference type="PROSITE" id="PS50126"/>
    </source>
</evidence>
<evidence type="ECO:0000256" key="8">
    <source>
        <dbReference type="HAMAP-Rule" id="MF_01895"/>
    </source>
</evidence>
<evidence type="ECO:0000256" key="5">
    <source>
        <dbReference type="ARBA" id="ARBA00022801"/>
    </source>
</evidence>
<dbReference type="Pfam" id="PF00575">
    <property type="entry name" value="S1"/>
    <property type="match status" value="1"/>
</dbReference>
<keyword evidence="3 8" id="KW-0963">Cytoplasm</keyword>
<dbReference type="GO" id="GO:0006402">
    <property type="term" value="P:mRNA catabolic process"/>
    <property type="evidence" value="ECO:0007669"/>
    <property type="project" value="TreeGrafter"/>
</dbReference>
<proteinExistence type="inferred from homology"/>
<dbReference type="Proteomes" id="UP000885779">
    <property type="component" value="Unassembled WGS sequence"/>
</dbReference>
<dbReference type="SMART" id="SM00357">
    <property type="entry name" value="CSP"/>
    <property type="match status" value="1"/>
</dbReference>
<comment type="catalytic activity">
    <reaction evidence="1 8">
        <text>Exonucleolytic cleavage in the 3'- to 5'-direction to yield nucleoside 5'-phosphates.</text>
        <dbReference type="EC" id="3.1.13.1"/>
    </reaction>
</comment>
<dbReference type="InterPro" id="IPR050180">
    <property type="entry name" value="RNR_Ribonuclease"/>
</dbReference>
<evidence type="ECO:0000256" key="7">
    <source>
        <dbReference type="ARBA" id="ARBA00022884"/>
    </source>
</evidence>
<evidence type="ECO:0000256" key="3">
    <source>
        <dbReference type="ARBA" id="ARBA00022490"/>
    </source>
</evidence>
<dbReference type="SUPFAM" id="SSF50249">
    <property type="entry name" value="Nucleic acid-binding proteins"/>
    <property type="match status" value="3"/>
</dbReference>
<evidence type="ECO:0000256" key="2">
    <source>
        <dbReference type="ARBA" id="ARBA00004496"/>
    </source>
</evidence>
<dbReference type="HAMAP" id="MF_01895">
    <property type="entry name" value="RNase_R"/>
    <property type="match status" value="1"/>
</dbReference>
<comment type="caution">
    <text evidence="11">The sequence shown here is derived from an EMBL/GenBank/DDBJ whole genome shotgun (WGS) entry which is preliminary data.</text>
</comment>
<reference evidence="11" key="1">
    <citation type="journal article" date="2020" name="mSystems">
        <title>Genome- and Community-Level Interaction Insights into Carbon Utilization and Element Cycling Functions of Hydrothermarchaeota in Hydrothermal Sediment.</title>
        <authorList>
            <person name="Zhou Z."/>
            <person name="Liu Y."/>
            <person name="Xu W."/>
            <person name="Pan J."/>
            <person name="Luo Z.H."/>
            <person name="Li M."/>
        </authorList>
    </citation>
    <scope>NUCLEOTIDE SEQUENCE [LARGE SCALE GENOMIC DNA]</scope>
    <source>
        <strain evidence="11">HyVt-577</strain>
    </source>
</reference>
<evidence type="ECO:0000256" key="4">
    <source>
        <dbReference type="ARBA" id="ARBA00022722"/>
    </source>
</evidence>
<protein>
    <recommendedName>
        <fullName evidence="8">Ribonuclease R</fullName>
        <shortName evidence="8">RNase R</shortName>
        <ecNumber evidence="8">3.1.13.1</ecNumber>
    </recommendedName>
</protein>
<dbReference type="AlphaFoldDB" id="A0A7V4TZV7"/>
<dbReference type="SMART" id="SM00955">
    <property type="entry name" value="RNB"/>
    <property type="match status" value="1"/>
</dbReference>
<keyword evidence="5 8" id="KW-0378">Hydrolase</keyword>
<feature type="region of interest" description="Disordered" evidence="9">
    <location>
        <begin position="714"/>
        <end position="735"/>
    </location>
</feature>
<dbReference type="InterPro" id="IPR011805">
    <property type="entry name" value="RNase_R"/>
</dbReference>
<dbReference type="InterPro" id="IPR013223">
    <property type="entry name" value="RNase_B_OB_dom"/>
</dbReference>
<dbReference type="NCBIfam" id="TIGR00358">
    <property type="entry name" value="3_prime_RNase"/>
    <property type="match status" value="1"/>
</dbReference>
<dbReference type="InterPro" id="IPR003029">
    <property type="entry name" value="S1_domain"/>
</dbReference>
<keyword evidence="6 8" id="KW-0269">Exonuclease</keyword>
<dbReference type="CDD" id="cd04471">
    <property type="entry name" value="S1_RNase_R"/>
    <property type="match status" value="1"/>
</dbReference>
<dbReference type="GO" id="GO:0003723">
    <property type="term" value="F:RNA binding"/>
    <property type="evidence" value="ECO:0007669"/>
    <property type="project" value="UniProtKB-UniRule"/>
</dbReference>
<dbReference type="EMBL" id="DRQG01000014">
    <property type="protein sequence ID" value="HGY54264.1"/>
    <property type="molecule type" value="Genomic_DNA"/>
</dbReference>
<dbReference type="PANTHER" id="PTHR23355:SF9">
    <property type="entry name" value="DIS3-LIKE EXONUCLEASE 2"/>
    <property type="match status" value="1"/>
</dbReference>
<dbReference type="PROSITE" id="PS50126">
    <property type="entry name" value="S1"/>
    <property type="match status" value="1"/>
</dbReference>
<dbReference type="InterPro" id="IPR011129">
    <property type="entry name" value="CSD"/>
</dbReference>
<name>A0A7V4TZV7_CALAY</name>
<dbReference type="PANTHER" id="PTHR23355">
    <property type="entry name" value="RIBONUCLEASE"/>
    <property type="match status" value="1"/>
</dbReference>
<dbReference type="Gene3D" id="2.40.50.140">
    <property type="entry name" value="Nucleic acid-binding proteins"/>
    <property type="match status" value="2"/>
</dbReference>
<evidence type="ECO:0000313" key="11">
    <source>
        <dbReference type="EMBL" id="HGY54264.1"/>
    </source>
</evidence>
<keyword evidence="4 8" id="KW-0540">Nuclease</keyword>